<organism evidence="1 2">
    <name type="scientific">Diversispora epigaea</name>
    <dbReference type="NCBI Taxonomy" id="1348612"/>
    <lineage>
        <taxon>Eukaryota</taxon>
        <taxon>Fungi</taxon>
        <taxon>Fungi incertae sedis</taxon>
        <taxon>Mucoromycota</taxon>
        <taxon>Glomeromycotina</taxon>
        <taxon>Glomeromycetes</taxon>
        <taxon>Diversisporales</taxon>
        <taxon>Diversisporaceae</taxon>
        <taxon>Diversispora</taxon>
    </lineage>
</organism>
<keyword evidence="2" id="KW-1185">Reference proteome</keyword>
<comment type="caution">
    <text evidence="1">The sequence shown here is derived from an EMBL/GenBank/DDBJ whole genome shotgun (WGS) entry which is preliminary data.</text>
</comment>
<dbReference type="AlphaFoldDB" id="A0A397JAH6"/>
<evidence type="ECO:0000313" key="2">
    <source>
        <dbReference type="Proteomes" id="UP000266861"/>
    </source>
</evidence>
<accession>A0A397JAH6</accession>
<sequence length="83" mass="9879">MIYSIFETLFRFLKKKFFNYIFHDHFDLIKKLADAELEASIYKMEGEIDSGNKRMIEQVKVDGREAIRSHPKASKLCSRKVYN</sequence>
<gene>
    <name evidence="1" type="ORF">Glove_117g437</name>
</gene>
<dbReference type="Proteomes" id="UP000266861">
    <property type="component" value="Unassembled WGS sequence"/>
</dbReference>
<reference evidence="1 2" key="1">
    <citation type="submission" date="2018-08" db="EMBL/GenBank/DDBJ databases">
        <title>Genome and evolution of the arbuscular mycorrhizal fungus Diversispora epigaea (formerly Glomus versiforme) and its bacterial endosymbionts.</title>
        <authorList>
            <person name="Sun X."/>
            <person name="Fei Z."/>
            <person name="Harrison M."/>
        </authorList>
    </citation>
    <scope>NUCLEOTIDE SEQUENCE [LARGE SCALE GENOMIC DNA]</scope>
    <source>
        <strain evidence="1 2">IT104</strain>
    </source>
</reference>
<dbReference type="EMBL" id="PQFF01000109">
    <property type="protein sequence ID" value="RHZ81780.1"/>
    <property type="molecule type" value="Genomic_DNA"/>
</dbReference>
<proteinExistence type="predicted"/>
<evidence type="ECO:0000313" key="1">
    <source>
        <dbReference type="EMBL" id="RHZ81780.1"/>
    </source>
</evidence>
<protein>
    <submittedName>
        <fullName evidence="1">Uncharacterized protein</fullName>
    </submittedName>
</protein>
<name>A0A397JAH6_9GLOM</name>